<evidence type="ECO:0000256" key="1">
    <source>
        <dbReference type="ARBA" id="ARBA00023125"/>
    </source>
</evidence>
<accession>A0A5C8NH47</accession>
<dbReference type="RefSeq" id="WP_147687399.1">
    <property type="nucleotide sequence ID" value="NZ_VDUX01000007.1"/>
</dbReference>
<comment type="caution">
    <text evidence="4">The sequence shown here is derived from an EMBL/GenBank/DDBJ whole genome shotgun (WGS) entry which is preliminary data.</text>
</comment>
<dbReference type="SUPFAM" id="SSF46689">
    <property type="entry name" value="Homeodomain-like"/>
    <property type="match status" value="1"/>
</dbReference>
<name>A0A5C8NH47_9ACTN</name>
<organism evidence="4 5">
    <name type="scientific">Aeromicrobium terrae</name>
    <dbReference type="NCBI Taxonomy" id="2498846"/>
    <lineage>
        <taxon>Bacteria</taxon>
        <taxon>Bacillati</taxon>
        <taxon>Actinomycetota</taxon>
        <taxon>Actinomycetes</taxon>
        <taxon>Propionibacteriales</taxon>
        <taxon>Nocardioidaceae</taxon>
        <taxon>Aeromicrobium</taxon>
    </lineage>
</organism>
<sequence length="199" mass="21934">MNQKRTYTMGARAEAVQATRRRILEACMELSADRLISDISLDAVAATAGVSVQTVLRQFGSRSDLFEDAVTFANEVIAAERHLPEADDVDAAVRSVVDHYEKRGHTALMMLAQESSDAMVADWTERGKKMHRGWVQEAFAPQLAAAEDPELTTNLLVVATDVYTWKLLRRDRALSRARTEQQMGTLVAAVLAATTRKGA</sequence>
<feature type="domain" description="HTH tetR-type" evidence="3">
    <location>
        <begin position="17"/>
        <end position="77"/>
    </location>
</feature>
<keyword evidence="1 2" id="KW-0238">DNA-binding</keyword>
<dbReference type="OrthoDB" id="5177743at2"/>
<feature type="DNA-binding region" description="H-T-H motif" evidence="2">
    <location>
        <begin position="40"/>
        <end position="59"/>
    </location>
</feature>
<protein>
    <submittedName>
        <fullName evidence="4">TetR/AcrR family transcriptional regulator</fullName>
    </submittedName>
</protein>
<gene>
    <name evidence="4" type="ORF">FHP06_13900</name>
</gene>
<dbReference type="EMBL" id="VDUX01000007">
    <property type="protein sequence ID" value="TXL57466.1"/>
    <property type="molecule type" value="Genomic_DNA"/>
</dbReference>
<evidence type="ECO:0000259" key="3">
    <source>
        <dbReference type="PROSITE" id="PS50977"/>
    </source>
</evidence>
<dbReference type="Gene3D" id="1.10.357.10">
    <property type="entry name" value="Tetracycline Repressor, domain 2"/>
    <property type="match status" value="1"/>
</dbReference>
<dbReference type="PANTHER" id="PTHR30055">
    <property type="entry name" value="HTH-TYPE TRANSCRIPTIONAL REGULATOR RUTR"/>
    <property type="match status" value="1"/>
</dbReference>
<proteinExistence type="predicted"/>
<evidence type="ECO:0000313" key="5">
    <source>
        <dbReference type="Proteomes" id="UP000321571"/>
    </source>
</evidence>
<dbReference type="PROSITE" id="PS50977">
    <property type="entry name" value="HTH_TETR_2"/>
    <property type="match status" value="1"/>
</dbReference>
<dbReference type="InterPro" id="IPR001647">
    <property type="entry name" value="HTH_TetR"/>
</dbReference>
<dbReference type="Pfam" id="PF00440">
    <property type="entry name" value="TetR_N"/>
    <property type="match status" value="1"/>
</dbReference>
<evidence type="ECO:0000256" key="2">
    <source>
        <dbReference type="PROSITE-ProRule" id="PRU00335"/>
    </source>
</evidence>
<reference evidence="4 5" key="1">
    <citation type="submission" date="2019-06" db="EMBL/GenBank/DDBJ databases">
        <title>Aeromicrobium sp. nov., isolated from a maize field.</title>
        <authorList>
            <person name="Lin S.-Y."/>
            <person name="Tsai C.-F."/>
            <person name="Young C.-C."/>
        </authorList>
    </citation>
    <scope>NUCLEOTIDE SEQUENCE [LARGE SCALE GENOMIC DNA]</scope>
    <source>
        <strain evidence="4 5">CC-CFT486</strain>
    </source>
</reference>
<dbReference type="PANTHER" id="PTHR30055:SF235">
    <property type="entry name" value="TRANSCRIPTIONAL REGULATORY PROTEIN"/>
    <property type="match status" value="1"/>
</dbReference>
<keyword evidence="5" id="KW-1185">Reference proteome</keyword>
<dbReference type="GO" id="GO:0003700">
    <property type="term" value="F:DNA-binding transcription factor activity"/>
    <property type="evidence" value="ECO:0007669"/>
    <property type="project" value="TreeGrafter"/>
</dbReference>
<dbReference type="InterPro" id="IPR009057">
    <property type="entry name" value="Homeodomain-like_sf"/>
</dbReference>
<dbReference type="AlphaFoldDB" id="A0A5C8NH47"/>
<dbReference type="GO" id="GO:0000976">
    <property type="term" value="F:transcription cis-regulatory region binding"/>
    <property type="evidence" value="ECO:0007669"/>
    <property type="project" value="TreeGrafter"/>
</dbReference>
<dbReference type="Proteomes" id="UP000321571">
    <property type="component" value="Unassembled WGS sequence"/>
</dbReference>
<dbReference type="InterPro" id="IPR050109">
    <property type="entry name" value="HTH-type_TetR-like_transc_reg"/>
</dbReference>
<evidence type="ECO:0000313" key="4">
    <source>
        <dbReference type="EMBL" id="TXL57466.1"/>
    </source>
</evidence>